<reference evidence="14" key="2">
    <citation type="submission" date="2010-04" db="EMBL/GenBank/DDBJ databases">
        <title>Genome sequence of Salinibacter ruber M8.</title>
        <authorList>
            <consortium name="Genoscope"/>
        </authorList>
    </citation>
    <scope>NUCLEOTIDE SEQUENCE [LARGE SCALE GENOMIC DNA]</scope>
    <source>
        <strain evidence="14">M8</strain>
    </source>
</reference>
<evidence type="ECO:0000256" key="8">
    <source>
        <dbReference type="ARBA" id="ARBA00022977"/>
    </source>
</evidence>
<comment type="function">
    <text evidence="1">Responsible for the formation of the pyrimidine heterocycle in the thiamine biosynthesis pathway. Catalyzes the formation of hydroxymethylpyrimidine phosphate (HMP-P) from histidine and pyridoxal phosphate (PLP). The protein uses PLP and the active site histidine to form HMP-P, generating an inactive enzyme. The enzyme can only undergo a single turnover, which suggests it is a suicide enzyme.</text>
</comment>
<feature type="domain" description="SsuA/THI5-like" evidence="12">
    <location>
        <begin position="45"/>
        <end position="262"/>
    </location>
</feature>
<dbReference type="Proteomes" id="UP000000933">
    <property type="component" value="Chromosome"/>
</dbReference>
<evidence type="ECO:0000256" key="5">
    <source>
        <dbReference type="ARBA" id="ARBA00022679"/>
    </source>
</evidence>
<dbReference type="AlphaFoldDB" id="D5H6Z4"/>
<evidence type="ECO:0000256" key="7">
    <source>
        <dbReference type="ARBA" id="ARBA00022898"/>
    </source>
</evidence>
<comment type="subunit">
    <text evidence="4">Homodimer.</text>
</comment>
<dbReference type="PATRIC" id="fig|761659.10.peg.978"/>
<keyword evidence="7" id="KW-0663">Pyridoxal phosphate</keyword>
<dbReference type="PANTHER" id="PTHR31528">
    <property type="entry name" value="4-AMINO-5-HYDROXYMETHYL-2-METHYLPYRIMIDINE PHOSPHATE SYNTHASE THI11-RELATED"/>
    <property type="match status" value="1"/>
</dbReference>
<evidence type="ECO:0000259" key="12">
    <source>
        <dbReference type="Pfam" id="PF09084"/>
    </source>
</evidence>
<dbReference type="InterPro" id="IPR015168">
    <property type="entry name" value="SsuA/THI5"/>
</dbReference>
<protein>
    <recommendedName>
        <fullName evidence="10">Thiamine pyrimidine synthase</fullName>
    </recommendedName>
</protein>
<name>D5H6Z4_SALRM</name>
<dbReference type="InterPro" id="IPR027939">
    <property type="entry name" value="NMT1/THI5"/>
</dbReference>
<evidence type="ECO:0000256" key="10">
    <source>
        <dbReference type="ARBA" id="ARBA00033171"/>
    </source>
</evidence>
<dbReference type="KEGG" id="srm:SRM_00878"/>
<dbReference type="Pfam" id="PF09084">
    <property type="entry name" value="NMT1"/>
    <property type="match status" value="1"/>
</dbReference>
<evidence type="ECO:0000256" key="1">
    <source>
        <dbReference type="ARBA" id="ARBA00003469"/>
    </source>
</evidence>
<dbReference type="GO" id="GO:0046872">
    <property type="term" value="F:metal ion binding"/>
    <property type="evidence" value="ECO:0007669"/>
    <property type="project" value="UniProtKB-KW"/>
</dbReference>
<evidence type="ECO:0000256" key="11">
    <source>
        <dbReference type="ARBA" id="ARBA00048179"/>
    </source>
</evidence>
<proteinExistence type="inferred from homology"/>
<accession>D5H6Z4</accession>
<dbReference type="Gene3D" id="3.40.190.10">
    <property type="entry name" value="Periplasmic binding protein-like II"/>
    <property type="match status" value="2"/>
</dbReference>
<gene>
    <name evidence="13" type="primary">phnD</name>
    <name evidence="13" type="ordered locus">SRM_00878</name>
</gene>
<dbReference type="GO" id="GO:0016740">
    <property type="term" value="F:transferase activity"/>
    <property type="evidence" value="ECO:0007669"/>
    <property type="project" value="UniProtKB-KW"/>
</dbReference>
<evidence type="ECO:0000313" key="13">
    <source>
        <dbReference type="EMBL" id="CBH23799.1"/>
    </source>
</evidence>
<evidence type="ECO:0000256" key="4">
    <source>
        <dbReference type="ARBA" id="ARBA00011738"/>
    </source>
</evidence>
<keyword evidence="8" id="KW-0784">Thiamine biosynthesis</keyword>
<comment type="similarity">
    <text evidence="3">Belongs to the NMT1/THI5 family.</text>
</comment>
<dbReference type="HOGENOM" id="CLU_047197_0_0_10"/>
<organism evidence="13 14">
    <name type="scientific">Salinibacter ruber (strain M8)</name>
    <dbReference type="NCBI Taxonomy" id="761659"/>
    <lineage>
        <taxon>Bacteria</taxon>
        <taxon>Pseudomonadati</taxon>
        <taxon>Rhodothermota</taxon>
        <taxon>Rhodothermia</taxon>
        <taxon>Rhodothermales</taxon>
        <taxon>Salinibacteraceae</taxon>
        <taxon>Salinibacter</taxon>
    </lineage>
</organism>
<comment type="pathway">
    <text evidence="2">Cofactor biosynthesis; thiamine diphosphate biosynthesis.</text>
</comment>
<evidence type="ECO:0000256" key="3">
    <source>
        <dbReference type="ARBA" id="ARBA00009406"/>
    </source>
</evidence>
<dbReference type="PANTHER" id="PTHR31528:SF1">
    <property type="entry name" value="4-AMINO-5-HYDROXYMETHYL-2-METHYLPYRIMIDINE PHOSPHATE SYNTHASE THI11-RELATED"/>
    <property type="match status" value="1"/>
</dbReference>
<comment type="catalytic activity">
    <reaction evidence="11">
        <text>N(6)-(pyridoxal phosphate)-L-lysyl-[4-amino-5-hydroxymethyl-2-methylpyrimidine phosphate synthase] + L-histidyl-[4-amino-5-hydroxymethyl-2-methylpyrimidine phosphate synthase] + 2 Fe(3+) + 4 H2O = L-lysyl-[4-amino-5-hydroxymethyl-2-methylpyrimidine phosphate synthase] + (2S)-2-amino-5-hydroxy-4-oxopentanoyl-[4-amino-5-hydroxymethyl-2-methylpyrimidine phosphate synthase] + 4-amino-2-methyl-5-(phosphooxymethyl)pyrimidine + 3-oxopropanoate + 2 Fe(2+) + 2 H(+)</text>
        <dbReference type="Rhea" id="RHEA:65756"/>
        <dbReference type="Rhea" id="RHEA-COMP:16892"/>
        <dbReference type="Rhea" id="RHEA-COMP:16893"/>
        <dbReference type="Rhea" id="RHEA-COMP:16894"/>
        <dbReference type="Rhea" id="RHEA-COMP:16895"/>
        <dbReference type="ChEBI" id="CHEBI:15377"/>
        <dbReference type="ChEBI" id="CHEBI:15378"/>
        <dbReference type="ChEBI" id="CHEBI:29033"/>
        <dbReference type="ChEBI" id="CHEBI:29034"/>
        <dbReference type="ChEBI" id="CHEBI:29969"/>
        <dbReference type="ChEBI" id="CHEBI:29979"/>
        <dbReference type="ChEBI" id="CHEBI:33190"/>
        <dbReference type="ChEBI" id="CHEBI:58354"/>
        <dbReference type="ChEBI" id="CHEBI:143915"/>
        <dbReference type="ChEBI" id="CHEBI:157692"/>
    </reaction>
    <physiologicalReaction direction="left-to-right" evidence="11">
        <dbReference type="Rhea" id="RHEA:65757"/>
    </physiologicalReaction>
</comment>
<dbReference type="GO" id="GO:0009228">
    <property type="term" value="P:thiamine biosynthetic process"/>
    <property type="evidence" value="ECO:0007669"/>
    <property type="project" value="UniProtKB-KW"/>
</dbReference>
<dbReference type="EMBL" id="FP565814">
    <property type="protein sequence ID" value="CBH23799.1"/>
    <property type="molecule type" value="Genomic_DNA"/>
</dbReference>
<evidence type="ECO:0000256" key="6">
    <source>
        <dbReference type="ARBA" id="ARBA00022723"/>
    </source>
</evidence>
<sequence length="345" mass="37616">MARPDSSPTAVGREALLALLFSSIASTTSVPEMDTIRLGLEWFLNPDHTPLLLAKEHGWLEDAGLNLEVIEPEEHLDAVTAIEEGDMDVAVTEPLHLVEDRAAGRPVVGFTRFLHTNGGVMYRPDAGIERPRDLAGTRLQYPGAPGPGGPAIAGSMVEADGGTYDPDAFTPVDYGFYHTDALVDGEADAATLAFYNFELVEAAHRGLEAEFFALKDWGIPDFCQLVLISTPSRLEERRDAFARLVEVLRRGIDLLHQRPAEARAVYARRTGADLDDEQTDAIFGATLPCFTYDLSMTAQYYEQLEAWMAGRNLIDDRPGKGAYWTNALALPGPGTPSQETAAALR</sequence>
<dbReference type="SUPFAM" id="SSF53850">
    <property type="entry name" value="Periplasmic binding protein-like II"/>
    <property type="match status" value="1"/>
</dbReference>
<reference evidence="13 14" key="1">
    <citation type="journal article" date="2010" name="ISME J.">
        <title>Fine-scale evolution: genomic, phenotypic and ecological differentiation in two coexisting Salinibacter ruber strains.</title>
        <authorList>
            <person name="Pena A."/>
            <person name="Teeling H."/>
            <person name="Huerta-Cepas J."/>
            <person name="Santos F."/>
            <person name="Yarza P."/>
            <person name="Brito-Echeverria J."/>
            <person name="Lucio M."/>
            <person name="Schmitt-Kopplin P."/>
            <person name="Meseguer I."/>
            <person name="Schenowitz C."/>
            <person name="Dossat C."/>
            <person name="Barbe V."/>
            <person name="Dopazo J."/>
            <person name="Rossello-Mora R."/>
            <person name="Schuler M."/>
            <person name="Glockner F.O."/>
            <person name="Amann R."/>
            <person name="Gabaldon T."/>
            <person name="Anton J."/>
        </authorList>
    </citation>
    <scope>NUCLEOTIDE SEQUENCE [LARGE SCALE GENOMIC DNA]</scope>
    <source>
        <strain evidence="13 14">M8</strain>
    </source>
</reference>
<evidence type="ECO:0000256" key="2">
    <source>
        <dbReference type="ARBA" id="ARBA00004948"/>
    </source>
</evidence>
<evidence type="ECO:0000313" key="14">
    <source>
        <dbReference type="Proteomes" id="UP000000933"/>
    </source>
</evidence>
<keyword evidence="9" id="KW-0408">Iron</keyword>
<keyword evidence="5" id="KW-0808">Transferase</keyword>
<evidence type="ECO:0000256" key="9">
    <source>
        <dbReference type="ARBA" id="ARBA00023004"/>
    </source>
</evidence>
<keyword evidence="6" id="KW-0479">Metal-binding</keyword>